<name>A0A3G2SZ37_9GAMM</name>
<evidence type="ECO:0008006" key="4">
    <source>
        <dbReference type="Google" id="ProtNLM"/>
    </source>
</evidence>
<evidence type="ECO:0000313" key="3">
    <source>
        <dbReference type="Proteomes" id="UP000279962"/>
    </source>
</evidence>
<organism evidence="2 3">
    <name type="scientific">Acinetobacter wuhouensis</name>
    <dbReference type="NCBI Taxonomy" id="1879050"/>
    <lineage>
        <taxon>Bacteria</taxon>
        <taxon>Pseudomonadati</taxon>
        <taxon>Pseudomonadota</taxon>
        <taxon>Gammaproteobacteria</taxon>
        <taxon>Moraxellales</taxon>
        <taxon>Moraxellaceae</taxon>
        <taxon>Acinetobacter</taxon>
    </lineage>
</organism>
<dbReference type="RefSeq" id="WP_087552173.1">
    <property type="nucleotide sequence ID" value="NZ_CP033133.1"/>
</dbReference>
<protein>
    <recommendedName>
        <fullName evidence="4">Lipoprotein</fullName>
    </recommendedName>
</protein>
<dbReference type="PROSITE" id="PS51257">
    <property type="entry name" value="PROKAR_LIPOPROTEIN"/>
    <property type="match status" value="1"/>
</dbReference>
<dbReference type="EMBL" id="CP033133">
    <property type="protein sequence ID" value="AYO53131.1"/>
    <property type="molecule type" value="Genomic_DNA"/>
</dbReference>
<evidence type="ECO:0000256" key="1">
    <source>
        <dbReference type="SAM" id="MobiDB-lite"/>
    </source>
</evidence>
<gene>
    <name evidence="2" type="ORF">CDG68_05380</name>
</gene>
<proteinExistence type="predicted"/>
<reference evidence="2 3" key="1">
    <citation type="submission" date="2018-10" db="EMBL/GenBank/DDBJ databases">
        <title>The complete genome of Acinetobacter wuhouensis strain WCHAW010062.</title>
        <authorList>
            <person name="Hu Y."/>
            <person name="Long H."/>
            <person name="Feng Y."/>
            <person name="Zong Z."/>
        </authorList>
    </citation>
    <scope>NUCLEOTIDE SEQUENCE [LARGE SCALE GENOMIC DNA]</scope>
    <source>
        <strain evidence="2 3">WCHAW010062</strain>
    </source>
</reference>
<dbReference type="AlphaFoldDB" id="A0A3G2SZ37"/>
<sequence>MHIFNKILFTSILSSSILLIGCSDKKSNTEQNQQTKESSSTSSTGNWQAKASELSSANATDIKSDLAQLNQITNQSNSQALKLREQAQAAASDPQKLKEVLSHSNDIQKEFQQKLMGLQLKSSEVQNIRTQMIDNLLTSQKLYELSTAPNFDMKAPSEEFKQLSMRTIAIQQKVGAELDGLNKQYP</sequence>
<feature type="region of interest" description="Disordered" evidence="1">
    <location>
        <begin position="28"/>
        <end position="50"/>
    </location>
</feature>
<accession>A0A3G2SZ37</accession>
<dbReference type="Proteomes" id="UP000279962">
    <property type="component" value="Chromosome"/>
</dbReference>
<evidence type="ECO:0000313" key="2">
    <source>
        <dbReference type="EMBL" id="AYO53131.1"/>
    </source>
</evidence>